<dbReference type="Pfam" id="PF02574">
    <property type="entry name" value="S-methyl_trans"/>
    <property type="match status" value="1"/>
</dbReference>
<dbReference type="InterPro" id="IPR003726">
    <property type="entry name" value="HCY_dom"/>
</dbReference>
<dbReference type="SUPFAM" id="SSF82282">
    <property type="entry name" value="Homocysteine S-methyltransferase"/>
    <property type="match status" value="1"/>
</dbReference>
<feature type="domain" description="Hcy-binding" evidence="5">
    <location>
        <begin position="1"/>
        <end position="269"/>
    </location>
</feature>
<evidence type="ECO:0000256" key="4">
    <source>
        <dbReference type="ARBA" id="ARBA00022833"/>
    </source>
</evidence>
<evidence type="ECO:0000256" key="2">
    <source>
        <dbReference type="ARBA" id="ARBA00022679"/>
    </source>
</evidence>
<comment type="caution">
    <text evidence="6">The sequence shown here is derived from an EMBL/GenBank/DDBJ whole genome shotgun (WGS) entry which is preliminary data.</text>
</comment>
<dbReference type="Proteomes" id="UP001465976">
    <property type="component" value="Unassembled WGS sequence"/>
</dbReference>
<proteinExistence type="predicted"/>
<dbReference type="Gene3D" id="3.20.20.330">
    <property type="entry name" value="Homocysteine-binding-like domain"/>
    <property type="match status" value="1"/>
</dbReference>
<dbReference type="InterPro" id="IPR051486">
    <property type="entry name" value="Hcy_S-methyltransferase"/>
</dbReference>
<keyword evidence="7" id="KW-1185">Reference proteome</keyword>
<sequence length="313" mass="35337">KAVELADQARAIYKEETILQGGTGHKNGYEDIRIVLSLGPFGASLIPTQEWDAFYPPPYGPAPYNSSGDVVNRNSFTVDEEEASVDSVRALAEFHRERLMMFLEDEEGRKVWNKVDCIAFETIPLVREIRAIRIAVSQAFQGRDELSKPWWISAIFPDGIFPEGNPAEAKLRLEKRDVVRAMLGSMTNPENGLPVLTPCGIGVNCTLQNHIARILEEFEIEVKLGKELYGICQKLWLVVYPNAGDVFDLASQEWVEEEEPMKSEKADLWAQNLTEIVKKTAETKTWETIVVVSDPVQNQFKFKHLGENQLSVK</sequence>
<evidence type="ECO:0000256" key="1">
    <source>
        <dbReference type="ARBA" id="ARBA00022603"/>
    </source>
</evidence>
<gene>
    <name evidence="6" type="primary">SAM4_1</name>
    <name evidence="6" type="ORF">V5O48_009193</name>
</gene>
<keyword evidence="4" id="KW-0862">Zinc</keyword>
<dbReference type="GO" id="GO:0008168">
    <property type="term" value="F:methyltransferase activity"/>
    <property type="evidence" value="ECO:0007669"/>
    <property type="project" value="UniProtKB-KW"/>
</dbReference>
<keyword evidence="2 6" id="KW-0808">Transferase</keyword>
<name>A0ABR3FCI1_9AGAR</name>
<dbReference type="PANTHER" id="PTHR46015">
    <property type="entry name" value="ZGC:172121"/>
    <property type="match status" value="1"/>
</dbReference>
<keyword evidence="1 6" id="KW-0489">Methyltransferase</keyword>
<evidence type="ECO:0000313" key="7">
    <source>
        <dbReference type="Proteomes" id="UP001465976"/>
    </source>
</evidence>
<dbReference type="PANTHER" id="PTHR46015:SF1">
    <property type="entry name" value="HOMOCYSTEINE S-METHYLTRANSFERASE-LIKE ISOFORM 1"/>
    <property type="match status" value="1"/>
</dbReference>
<organism evidence="6 7">
    <name type="scientific">Marasmius crinis-equi</name>
    <dbReference type="NCBI Taxonomy" id="585013"/>
    <lineage>
        <taxon>Eukaryota</taxon>
        <taxon>Fungi</taxon>
        <taxon>Dikarya</taxon>
        <taxon>Basidiomycota</taxon>
        <taxon>Agaricomycotina</taxon>
        <taxon>Agaricomycetes</taxon>
        <taxon>Agaricomycetidae</taxon>
        <taxon>Agaricales</taxon>
        <taxon>Marasmiineae</taxon>
        <taxon>Marasmiaceae</taxon>
        <taxon>Marasmius</taxon>
    </lineage>
</organism>
<dbReference type="EMBL" id="JBAHYK010000585">
    <property type="protein sequence ID" value="KAL0572780.1"/>
    <property type="molecule type" value="Genomic_DNA"/>
</dbReference>
<dbReference type="InterPro" id="IPR036589">
    <property type="entry name" value="HCY_dom_sf"/>
</dbReference>
<dbReference type="EC" id="2.1.1.10" evidence="6"/>
<accession>A0ABR3FCI1</accession>
<keyword evidence="3" id="KW-0479">Metal-binding</keyword>
<evidence type="ECO:0000313" key="6">
    <source>
        <dbReference type="EMBL" id="KAL0572780.1"/>
    </source>
</evidence>
<evidence type="ECO:0000256" key="3">
    <source>
        <dbReference type="ARBA" id="ARBA00022723"/>
    </source>
</evidence>
<evidence type="ECO:0000259" key="5">
    <source>
        <dbReference type="Pfam" id="PF02574"/>
    </source>
</evidence>
<reference evidence="6 7" key="1">
    <citation type="submission" date="2024-02" db="EMBL/GenBank/DDBJ databases">
        <title>A draft genome for the cacao thread blight pathogen Marasmius crinis-equi.</title>
        <authorList>
            <person name="Cohen S.P."/>
            <person name="Baruah I.K."/>
            <person name="Amoako-Attah I."/>
            <person name="Bukari Y."/>
            <person name="Meinhardt L.W."/>
            <person name="Bailey B.A."/>
        </authorList>
    </citation>
    <scope>NUCLEOTIDE SEQUENCE [LARGE SCALE GENOMIC DNA]</scope>
    <source>
        <strain evidence="6 7">GH-76</strain>
    </source>
</reference>
<dbReference type="GO" id="GO:0032259">
    <property type="term" value="P:methylation"/>
    <property type="evidence" value="ECO:0007669"/>
    <property type="project" value="UniProtKB-KW"/>
</dbReference>
<protein>
    <submittedName>
        <fullName evidence="6">AdoMet-homocysteine methyltransferase</fullName>
        <ecNumber evidence="6">2.1.1.10</ecNumber>
    </submittedName>
</protein>
<feature type="non-terminal residue" evidence="6">
    <location>
        <position position="1"/>
    </location>
</feature>